<dbReference type="SUPFAM" id="SSF53335">
    <property type="entry name" value="S-adenosyl-L-methionine-dependent methyltransferases"/>
    <property type="match status" value="1"/>
</dbReference>
<evidence type="ECO:0000313" key="2">
    <source>
        <dbReference type="EMBL" id="JAS86278.1"/>
    </source>
</evidence>
<dbReference type="EMBL" id="GECU01021428">
    <property type="protein sequence ID" value="JAS86278.1"/>
    <property type="molecule type" value="Transcribed_RNA"/>
</dbReference>
<dbReference type="InterPro" id="IPR029063">
    <property type="entry name" value="SAM-dependent_MTases_sf"/>
</dbReference>
<protein>
    <recommendedName>
        <fullName evidence="1">Methyltransferase type 12 domain-containing protein</fullName>
    </recommendedName>
</protein>
<feature type="domain" description="Methyltransferase type 12" evidence="1">
    <location>
        <begin position="48"/>
        <end position="149"/>
    </location>
</feature>
<dbReference type="PANTHER" id="PTHR43861:SF1">
    <property type="entry name" value="TRANS-ACONITATE 2-METHYLTRANSFERASE"/>
    <property type="match status" value="1"/>
</dbReference>
<sequence>SSHKSDLRMQDVETYVSHNKNSPKYSKISKILRDNEQLFDWRPLEKILDAGCGPGDVTVNALIPWLPPDFQLVMGVDVSPTMVDHALAAHASNKLTFATWDIEQDVTDVLKNGKFASGFDKVFSFYVLHWLQDLGKGVRNLHSLLKTRGQALLFFPVDRIFQRTYKKVRASETWSRYFQTVTRKIPPFPKEDPLAEFENMLIDAGFEIMKSEIRDHIDDFRSVEDVTALVESLDPDIAHVPVDLKASYLRDCLQVMDQMEVLNLERTSIKQKMLLCVIRKP</sequence>
<accession>A0A1B6IH87</accession>
<dbReference type="InterPro" id="IPR013217">
    <property type="entry name" value="Methyltransf_12"/>
</dbReference>
<dbReference type="CDD" id="cd02440">
    <property type="entry name" value="AdoMet_MTases"/>
    <property type="match status" value="1"/>
</dbReference>
<reference evidence="2" key="1">
    <citation type="submission" date="2015-11" db="EMBL/GenBank/DDBJ databases">
        <title>De novo transcriptome assembly of four potential Pierce s Disease insect vectors from Arizona vineyards.</title>
        <authorList>
            <person name="Tassone E.E."/>
        </authorList>
    </citation>
    <scope>NUCLEOTIDE SEQUENCE</scope>
</reference>
<feature type="non-terminal residue" evidence="2">
    <location>
        <position position="1"/>
    </location>
</feature>
<name>A0A1B6IH87_9HEMI</name>
<evidence type="ECO:0000259" key="1">
    <source>
        <dbReference type="Pfam" id="PF08242"/>
    </source>
</evidence>
<dbReference type="AlphaFoldDB" id="A0A1B6IH87"/>
<dbReference type="PANTHER" id="PTHR43861">
    <property type="entry name" value="TRANS-ACONITATE 2-METHYLTRANSFERASE-RELATED"/>
    <property type="match status" value="1"/>
</dbReference>
<proteinExistence type="predicted"/>
<organism evidence="2">
    <name type="scientific">Homalodisca liturata</name>
    <dbReference type="NCBI Taxonomy" id="320908"/>
    <lineage>
        <taxon>Eukaryota</taxon>
        <taxon>Metazoa</taxon>
        <taxon>Ecdysozoa</taxon>
        <taxon>Arthropoda</taxon>
        <taxon>Hexapoda</taxon>
        <taxon>Insecta</taxon>
        <taxon>Pterygota</taxon>
        <taxon>Neoptera</taxon>
        <taxon>Paraneoptera</taxon>
        <taxon>Hemiptera</taxon>
        <taxon>Auchenorrhyncha</taxon>
        <taxon>Membracoidea</taxon>
        <taxon>Cicadellidae</taxon>
        <taxon>Cicadellinae</taxon>
        <taxon>Proconiini</taxon>
        <taxon>Homalodisca</taxon>
    </lineage>
</organism>
<dbReference type="Gene3D" id="3.40.50.150">
    <property type="entry name" value="Vaccinia Virus protein VP39"/>
    <property type="match status" value="1"/>
</dbReference>
<gene>
    <name evidence="2" type="ORF">g.15457</name>
</gene>
<dbReference type="Pfam" id="PF08242">
    <property type="entry name" value="Methyltransf_12"/>
    <property type="match status" value="1"/>
</dbReference>